<dbReference type="PROSITE" id="PS51184">
    <property type="entry name" value="JMJC"/>
    <property type="match status" value="1"/>
</dbReference>
<accession>A0A831RP47</accession>
<dbReference type="PANTHER" id="PTHR13096:SF8">
    <property type="entry name" value="RIBOSOMAL OXYGENASE 1"/>
    <property type="match status" value="1"/>
</dbReference>
<dbReference type="Gene3D" id="3.40.366.30">
    <property type="entry name" value="50S ribosomal protein L16 arginine hydroxylase, Chain A, Domain 2"/>
    <property type="match status" value="1"/>
</dbReference>
<dbReference type="GO" id="GO:0046872">
    <property type="term" value="F:metal ion binding"/>
    <property type="evidence" value="ECO:0007669"/>
    <property type="project" value="UniProtKB-KW"/>
</dbReference>
<feature type="domain" description="JmjC" evidence="6">
    <location>
        <begin position="98"/>
        <end position="227"/>
    </location>
</feature>
<evidence type="ECO:0000256" key="2">
    <source>
        <dbReference type="ARBA" id="ARBA00022723"/>
    </source>
</evidence>
<evidence type="ECO:0000259" key="6">
    <source>
        <dbReference type="PROSITE" id="PS51184"/>
    </source>
</evidence>
<gene>
    <name evidence="7" type="ORF">ENI96_08230</name>
</gene>
<dbReference type="PANTHER" id="PTHR13096">
    <property type="entry name" value="MINA53 MYC INDUCED NUCLEAR ANTIGEN"/>
    <property type="match status" value="1"/>
</dbReference>
<dbReference type="InterPro" id="IPR003347">
    <property type="entry name" value="JmjC_dom"/>
</dbReference>
<dbReference type="SMART" id="SM00558">
    <property type="entry name" value="JmjC"/>
    <property type="match status" value="1"/>
</dbReference>
<dbReference type="EMBL" id="DRKP01000094">
    <property type="protein sequence ID" value="HEB96404.1"/>
    <property type="molecule type" value="Genomic_DNA"/>
</dbReference>
<dbReference type="SUPFAM" id="SSF51197">
    <property type="entry name" value="Clavaminate synthase-like"/>
    <property type="match status" value="1"/>
</dbReference>
<reference evidence="7" key="1">
    <citation type="journal article" date="2020" name="mSystems">
        <title>Genome- and Community-Level Interaction Insights into Carbon Utilization and Element Cycling Functions of Hydrothermarchaeota in Hydrothermal Sediment.</title>
        <authorList>
            <person name="Zhou Z."/>
            <person name="Liu Y."/>
            <person name="Xu W."/>
            <person name="Pan J."/>
            <person name="Luo Z.H."/>
            <person name="Li M."/>
        </authorList>
    </citation>
    <scope>NUCLEOTIDE SEQUENCE [LARGE SCALE GENOMIC DNA]</scope>
    <source>
        <strain evidence="7">HyVt-443</strain>
    </source>
</reference>
<keyword evidence="4" id="KW-0560">Oxidoreductase</keyword>
<comment type="cofactor">
    <cofactor evidence="1">
        <name>Fe(2+)</name>
        <dbReference type="ChEBI" id="CHEBI:29033"/>
    </cofactor>
</comment>
<evidence type="ECO:0000256" key="3">
    <source>
        <dbReference type="ARBA" id="ARBA00022964"/>
    </source>
</evidence>
<dbReference type="Proteomes" id="UP000886251">
    <property type="component" value="Unassembled WGS sequence"/>
</dbReference>
<evidence type="ECO:0000256" key="1">
    <source>
        <dbReference type="ARBA" id="ARBA00001954"/>
    </source>
</evidence>
<dbReference type="InterPro" id="IPR039994">
    <property type="entry name" value="NO66-like"/>
</dbReference>
<dbReference type="Pfam" id="PF20514">
    <property type="entry name" value="WHD_ROXA"/>
    <property type="match status" value="1"/>
</dbReference>
<evidence type="ECO:0000256" key="5">
    <source>
        <dbReference type="ARBA" id="ARBA00023004"/>
    </source>
</evidence>
<evidence type="ECO:0000256" key="4">
    <source>
        <dbReference type="ARBA" id="ARBA00023002"/>
    </source>
</evidence>
<keyword evidence="2" id="KW-0479">Metal-binding</keyword>
<comment type="caution">
    <text evidence="7">The sequence shown here is derived from an EMBL/GenBank/DDBJ whole genome shotgun (WGS) entry which is preliminary data.</text>
</comment>
<dbReference type="AlphaFoldDB" id="A0A831RP47"/>
<name>A0A831RP47_9GAMM</name>
<dbReference type="GO" id="GO:0016706">
    <property type="term" value="F:2-oxoglutarate-dependent dioxygenase activity"/>
    <property type="evidence" value="ECO:0007669"/>
    <property type="project" value="TreeGrafter"/>
</dbReference>
<keyword evidence="5" id="KW-0408">Iron</keyword>
<dbReference type="InterPro" id="IPR046799">
    <property type="entry name" value="ROXA-like_wH"/>
</dbReference>
<protein>
    <submittedName>
        <fullName evidence="7">Cupin domain-containing protein</fullName>
    </submittedName>
</protein>
<dbReference type="Gene3D" id="2.60.120.650">
    <property type="entry name" value="Cupin"/>
    <property type="match status" value="1"/>
</dbReference>
<sequence>MELRFDRGLTPATFLREHWQKRPLLVRNALPDYRFPLTAAELAGLACEEEIESRLVLEKDGVRPWEARHGPFDETDFASLPDSHWTLLLQDLDKFVPELWPLLESFRLVPDWRLDDIMVSYAVDQGSVGPHVDDYDVFLLQVAGHRRWRIHTRPVSDDDCIPDLDLRILAQFEAEQEWLLRPGDLLYLPPNVAHWGIAEGDGCITCSIGFRAPAHDELVAAWCQHLIDTRIPAGRYRDPELEPQSHPAEITADALNRIGDLLQRFLQQDPAEFQRWFGRFITESKPHLQTLPPERSLSPEALLRLWQDHETLWRNPLSRFAFIRGQGQSHHLYAGGDEIPVPQRLLALLERITERRRFDYTSMQSLVRAPGAMNLLCRLYNRGHLQFDHDRT</sequence>
<keyword evidence="3" id="KW-0223">Dioxygenase</keyword>
<evidence type="ECO:0000313" key="7">
    <source>
        <dbReference type="EMBL" id="HEB96404.1"/>
    </source>
</evidence>
<dbReference type="Pfam" id="PF08007">
    <property type="entry name" value="JmjC_2"/>
    <property type="match status" value="1"/>
</dbReference>
<organism evidence="7">
    <name type="scientific">Sedimenticola thiotaurini</name>
    <dbReference type="NCBI Taxonomy" id="1543721"/>
    <lineage>
        <taxon>Bacteria</taxon>
        <taxon>Pseudomonadati</taxon>
        <taxon>Pseudomonadota</taxon>
        <taxon>Gammaproteobacteria</taxon>
        <taxon>Chromatiales</taxon>
        <taxon>Sedimenticolaceae</taxon>
        <taxon>Sedimenticola</taxon>
    </lineage>
</organism>
<proteinExistence type="predicted"/>